<dbReference type="PANTHER" id="PTHR10344">
    <property type="entry name" value="THYMIDYLATE KINASE"/>
    <property type="match status" value="1"/>
</dbReference>
<evidence type="ECO:0000256" key="6">
    <source>
        <dbReference type="ARBA" id="ARBA00022741"/>
    </source>
</evidence>
<dbReference type="GO" id="GO:0006233">
    <property type="term" value="P:dTDP biosynthetic process"/>
    <property type="evidence" value="ECO:0007669"/>
    <property type="project" value="InterPro"/>
</dbReference>
<evidence type="ECO:0000256" key="4">
    <source>
        <dbReference type="ARBA" id="ARBA00022679"/>
    </source>
</evidence>
<dbReference type="GO" id="GO:0005524">
    <property type="term" value="F:ATP binding"/>
    <property type="evidence" value="ECO:0007669"/>
    <property type="project" value="UniProtKB-UniRule"/>
</dbReference>
<evidence type="ECO:0000259" key="12">
    <source>
        <dbReference type="Pfam" id="PF02223"/>
    </source>
</evidence>
<dbReference type="InterPro" id="IPR039430">
    <property type="entry name" value="Thymidylate_kin-like_dom"/>
</dbReference>
<dbReference type="GO" id="GO:0004798">
    <property type="term" value="F:dTMP kinase activity"/>
    <property type="evidence" value="ECO:0007669"/>
    <property type="project" value="UniProtKB-UniRule"/>
</dbReference>
<evidence type="ECO:0000313" key="14">
    <source>
        <dbReference type="Proteomes" id="UP000662904"/>
    </source>
</evidence>
<keyword evidence="7 11" id="KW-0418">Kinase</keyword>
<dbReference type="SUPFAM" id="SSF52540">
    <property type="entry name" value="P-loop containing nucleoside triphosphate hydrolases"/>
    <property type="match status" value="1"/>
</dbReference>
<comment type="catalytic activity">
    <reaction evidence="9 11">
        <text>dTMP + ATP = dTDP + ADP</text>
        <dbReference type="Rhea" id="RHEA:13517"/>
        <dbReference type="ChEBI" id="CHEBI:30616"/>
        <dbReference type="ChEBI" id="CHEBI:58369"/>
        <dbReference type="ChEBI" id="CHEBI:63528"/>
        <dbReference type="ChEBI" id="CHEBI:456216"/>
        <dbReference type="EC" id="2.7.4.9"/>
    </reaction>
</comment>
<comment type="similarity">
    <text evidence="1 11">Belongs to the thymidylate kinase family.</text>
</comment>
<keyword evidence="4 11" id="KW-0808">Transferase</keyword>
<feature type="domain" description="Thymidylate kinase-like" evidence="12">
    <location>
        <begin position="9"/>
        <end position="197"/>
    </location>
</feature>
<evidence type="ECO:0000256" key="1">
    <source>
        <dbReference type="ARBA" id="ARBA00009776"/>
    </source>
</evidence>
<comment type="function">
    <text evidence="10 11">Phosphorylation of dTMP to form dTDP in both de novo and salvage pathways of dTTP synthesis.</text>
</comment>
<evidence type="ECO:0000256" key="10">
    <source>
        <dbReference type="ARBA" id="ARBA00057735"/>
    </source>
</evidence>
<dbReference type="Pfam" id="PF02223">
    <property type="entry name" value="Thymidylate_kin"/>
    <property type="match status" value="1"/>
</dbReference>
<evidence type="ECO:0000313" key="13">
    <source>
        <dbReference type="EMBL" id="QSQ08569.1"/>
    </source>
</evidence>
<dbReference type="FunFam" id="3.40.50.300:FF:000225">
    <property type="entry name" value="Thymidylate kinase"/>
    <property type="match status" value="1"/>
</dbReference>
<dbReference type="Gene3D" id="3.40.50.300">
    <property type="entry name" value="P-loop containing nucleotide triphosphate hydrolases"/>
    <property type="match status" value="1"/>
</dbReference>
<dbReference type="InterPro" id="IPR018094">
    <property type="entry name" value="Thymidylate_kinase"/>
</dbReference>
<dbReference type="HAMAP" id="MF_00165">
    <property type="entry name" value="Thymidylate_kinase"/>
    <property type="match status" value="1"/>
</dbReference>
<dbReference type="EMBL" id="CP059066">
    <property type="protein sequence ID" value="QSQ08569.1"/>
    <property type="molecule type" value="Genomic_DNA"/>
</dbReference>
<dbReference type="CDD" id="cd01672">
    <property type="entry name" value="TMPK"/>
    <property type="match status" value="1"/>
</dbReference>
<keyword evidence="5 11" id="KW-0545">Nucleotide biosynthesis</keyword>
<evidence type="ECO:0000256" key="2">
    <source>
        <dbReference type="ARBA" id="ARBA00012980"/>
    </source>
</evidence>
<proteinExistence type="inferred from homology"/>
<keyword evidence="8 11" id="KW-0067">ATP-binding</keyword>
<organism evidence="13 14">
    <name type="scientific">Koleobacter methoxysyntrophicus</name>
    <dbReference type="NCBI Taxonomy" id="2751313"/>
    <lineage>
        <taxon>Bacteria</taxon>
        <taxon>Bacillati</taxon>
        <taxon>Bacillota</taxon>
        <taxon>Clostridia</taxon>
        <taxon>Koleobacterales</taxon>
        <taxon>Koleobacteraceae</taxon>
        <taxon>Koleobacter</taxon>
    </lineage>
</organism>
<evidence type="ECO:0000256" key="8">
    <source>
        <dbReference type="ARBA" id="ARBA00022840"/>
    </source>
</evidence>
<accession>A0A8A0RM17</accession>
<evidence type="ECO:0000256" key="3">
    <source>
        <dbReference type="ARBA" id="ARBA00017144"/>
    </source>
</evidence>
<name>A0A8A0RM17_9FIRM</name>
<evidence type="ECO:0000256" key="11">
    <source>
        <dbReference type="HAMAP-Rule" id="MF_00165"/>
    </source>
</evidence>
<keyword evidence="6 11" id="KW-0547">Nucleotide-binding</keyword>
<sequence>MKGFFITMEGTDGSGKTTQIELLARYLDEKGIKNLVTREPGGTRIGDRIREILLEKEYTEMRGETEVLLYAASRAQHVAQVILPALKEGYTVLCDRFVDASIAYQGEGRGIDADRIVGINEIATMGLKPHLTILLDIDPRTGLKRKRNKQNRDRMEKEEIEFYDRVRRGYLKLAEREPERIKKVDASRDEAAVHSEIVIIIENLFKRDK</sequence>
<feature type="binding site" evidence="11">
    <location>
        <begin position="10"/>
        <end position="17"/>
    </location>
    <ligand>
        <name>ATP</name>
        <dbReference type="ChEBI" id="CHEBI:30616"/>
    </ligand>
</feature>
<evidence type="ECO:0000256" key="9">
    <source>
        <dbReference type="ARBA" id="ARBA00048743"/>
    </source>
</evidence>
<dbReference type="GO" id="GO:0006227">
    <property type="term" value="P:dUDP biosynthetic process"/>
    <property type="evidence" value="ECO:0007669"/>
    <property type="project" value="TreeGrafter"/>
</dbReference>
<dbReference type="EC" id="2.7.4.9" evidence="2 11"/>
<dbReference type="InterPro" id="IPR027417">
    <property type="entry name" value="P-loop_NTPase"/>
</dbReference>
<evidence type="ECO:0000256" key="5">
    <source>
        <dbReference type="ARBA" id="ARBA00022727"/>
    </source>
</evidence>
<dbReference type="PANTHER" id="PTHR10344:SF4">
    <property type="entry name" value="UMP-CMP KINASE 2, MITOCHONDRIAL"/>
    <property type="match status" value="1"/>
</dbReference>
<reference evidence="13" key="1">
    <citation type="submission" date="2020-07" db="EMBL/GenBank/DDBJ databases">
        <title>Koleobacter methoxysyntrophicus gen. nov., sp. nov., a novel anaerobic bacterium isolated from deep subsurface oil field and proposal of Koleobacterales ord. nov. in the phylum Firmicutes.</title>
        <authorList>
            <person name="Sakamoto S."/>
            <person name="Tamaki H."/>
        </authorList>
    </citation>
    <scope>NUCLEOTIDE SEQUENCE</scope>
    <source>
        <strain evidence="13">NRmbB1</strain>
    </source>
</reference>
<dbReference type="Proteomes" id="UP000662904">
    <property type="component" value="Chromosome"/>
</dbReference>
<gene>
    <name evidence="11 13" type="primary">tmk</name>
    <name evidence="13" type="ORF">H0A61_00896</name>
</gene>
<dbReference type="KEGG" id="kme:H0A61_00896"/>
<protein>
    <recommendedName>
        <fullName evidence="3 11">Thymidylate kinase</fullName>
        <ecNumber evidence="2 11">2.7.4.9</ecNumber>
    </recommendedName>
    <alternativeName>
        <fullName evidence="11">dTMP kinase</fullName>
    </alternativeName>
</protein>
<evidence type="ECO:0000256" key="7">
    <source>
        <dbReference type="ARBA" id="ARBA00022777"/>
    </source>
</evidence>
<keyword evidence="14" id="KW-1185">Reference proteome</keyword>
<dbReference type="NCBIfam" id="TIGR00041">
    <property type="entry name" value="DTMP_kinase"/>
    <property type="match status" value="1"/>
</dbReference>
<dbReference type="GO" id="GO:0006235">
    <property type="term" value="P:dTTP biosynthetic process"/>
    <property type="evidence" value="ECO:0007669"/>
    <property type="project" value="UniProtKB-UniRule"/>
</dbReference>
<dbReference type="GO" id="GO:0005829">
    <property type="term" value="C:cytosol"/>
    <property type="evidence" value="ECO:0007669"/>
    <property type="project" value="TreeGrafter"/>
</dbReference>
<dbReference type="AlphaFoldDB" id="A0A8A0RM17"/>
<dbReference type="RefSeq" id="WP_206708777.1">
    <property type="nucleotide sequence ID" value="NZ_CP059066.1"/>
</dbReference>